<evidence type="ECO:0000313" key="3">
    <source>
        <dbReference type="Proteomes" id="UP001230005"/>
    </source>
</evidence>
<evidence type="ECO:0000313" key="2">
    <source>
        <dbReference type="EMBL" id="MDQ0252780.1"/>
    </source>
</evidence>
<feature type="transmembrane region" description="Helical" evidence="1">
    <location>
        <begin position="156"/>
        <end position="183"/>
    </location>
</feature>
<comment type="caution">
    <text evidence="2">The sequence shown here is derived from an EMBL/GenBank/DDBJ whole genome shotgun (WGS) entry which is preliminary data.</text>
</comment>
<protein>
    <submittedName>
        <fullName evidence="2">Uncharacterized protein</fullName>
    </submittedName>
</protein>
<reference evidence="2 3" key="1">
    <citation type="submission" date="2023-07" db="EMBL/GenBank/DDBJ databases">
        <title>Genomic Encyclopedia of Type Strains, Phase IV (KMG-IV): sequencing the most valuable type-strain genomes for metagenomic binning, comparative biology and taxonomic classification.</title>
        <authorList>
            <person name="Goeker M."/>
        </authorList>
    </citation>
    <scope>NUCLEOTIDE SEQUENCE [LARGE SCALE GENOMIC DNA]</scope>
    <source>
        <strain evidence="2 3">DSM 9768</strain>
    </source>
</reference>
<dbReference type="EMBL" id="JAUSUG010000001">
    <property type="protein sequence ID" value="MDQ0252780.1"/>
    <property type="molecule type" value="Genomic_DNA"/>
</dbReference>
<sequence length="188" mass="22449">MNEEQRSQLNEIRSMAEDLTKRQIEYWQTYSDFGSWEFWVVVLMLIVPLIVLFIFMDKSRALLLGFFGLNYHVWFHYTNAIGISLGLWEYPYSLLSFLPSFALDAALVPVCFMLLYQWTLNRGKNIYLWAVILSAFFAFIMKPVMVWLHLFHMHYWVNYFGLFVFYVLFFLVSKGVASLFLWLQHKGT</sequence>
<feature type="transmembrane region" description="Helical" evidence="1">
    <location>
        <begin position="94"/>
        <end position="115"/>
    </location>
</feature>
<feature type="transmembrane region" description="Helical" evidence="1">
    <location>
        <begin position="127"/>
        <end position="150"/>
    </location>
</feature>
<keyword evidence="3" id="KW-1185">Reference proteome</keyword>
<feature type="transmembrane region" description="Helical" evidence="1">
    <location>
        <begin position="36"/>
        <end position="55"/>
    </location>
</feature>
<keyword evidence="1" id="KW-1133">Transmembrane helix</keyword>
<gene>
    <name evidence="2" type="ORF">J2S74_000152</name>
</gene>
<keyword evidence="1" id="KW-0472">Membrane</keyword>
<feature type="transmembrane region" description="Helical" evidence="1">
    <location>
        <begin position="62"/>
        <end position="88"/>
    </location>
</feature>
<keyword evidence="1" id="KW-0812">Transmembrane</keyword>
<name>A0ABT9ZNH0_9BACI</name>
<accession>A0ABT9ZNH0</accession>
<dbReference type="RefSeq" id="WP_307320593.1">
    <property type="nucleotide sequence ID" value="NZ_JAUSUG010000001.1"/>
</dbReference>
<evidence type="ECO:0000256" key="1">
    <source>
        <dbReference type="SAM" id="Phobius"/>
    </source>
</evidence>
<dbReference type="Proteomes" id="UP001230005">
    <property type="component" value="Unassembled WGS sequence"/>
</dbReference>
<organism evidence="2 3">
    <name type="scientific">Evansella vedderi</name>
    <dbReference type="NCBI Taxonomy" id="38282"/>
    <lineage>
        <taxon>Bacteria</taxon>
        <taxon>Bacillati</taxon>
        <taxon>Bacillota</taxon>
        <taxon>Bacilli</taxon>
        <taxon>Bacillales</taxon>
        <taxon>Bacillaceae</taxon>
        <taxon>Evansella</taxon>
    </lineage>
</organism>
<proteinExistence type="predicted"/>